<dbReference type="PANTHER" id="PTHR43734:SF7">
    <property type="entry name" value="4,4'-DIAPONEUROSPORENE OXYGENASE"/>
    <property type="match status" value="1"/>
</dbReference>
<dbReference type="InterPro" id="IPR014105">
    <property type="entry name" value="Carotenoid/retinoid_OxRdtase"/>
</dbReference>
<evidence type="ECO:0000256" key="3">
    <source>
        <dbReference type="ARBA" id="ARBA00022746"/>
    </source>
</evidence>
<evidence type="ECO:0000256" key="2">
    <source>
        <dbReference type="ARBA" id="ARBA00006046"/>
    </source>
</evidence>
<dbReference type="PANTHER" id="PTHR43734">
    <property type="entry name" value="PHYTOENE DESATURASE"/>
    <property type="match status" value="1"/>
</dbReference>
<dbReference type="GO" id="GO:0016117">
    <property type="term" value="P:carotenoid biosynthetic process"/>
    <property type="evidence" value="ECO:0007669"/>
    <property type="project" value="UniProtKB-KW"/>
</dbReference>
<gene>
    <name evidence="7" type="ORF">DFQ05_1908</name>
</gene>
<protein>
    <submittedName>
        <fullName evidence="7">Phytoene desaturase</fullName>
    </submittedName>
</protein>
<evidence type="ECO:0000313" key="8">
    <source>
        <dbReference type="Proteomes" id="UP000295714"/>
    </source>
</evidence>
<evidence type="ECO:0000256" key="4">
    <source>
        <dbReference type="ARBA" id="ARBA00023002"/>
    </source>
</evidence>
<dbReference type="AlphaFoldDB" id="A0A4R1KQ47"/>
<dbReference type="NCBIfam" id="NF042421">
    <property type="entry name" value="hydcarot_desat_CrtD"/>
    <property type="match status" value="1"/>
</dbReference>
<comment type="pathway">
    <text evidence="1 5">Carotenoid biosynthesis.</text>
</comment>
<organism evidence="7 8">
    <name type="scientific">Winogradskyella wandonensis</name>
    <dbReference type="NCBI Taxonomy" id="1442586"/>
    <lineage>
        <taxon>Bacteria</taxon>
        <taxon>Pseudomonadati</taxon>
        <taxon>Bacteroidota</taxon>
        <taxon>Flavobacteriia</taxon>
        <taxon>Flavobacteriales</taxon>
        <taxon>Flavobacteriaceae</taxon>
        <taxon>Winogradskyella</taxon>
    </lineage>
</organism>
<dbReference type="InterPro" id="IPR054840">
    <property type="entry name" value="hydcarot_desat_CrtD"/>
</dbReference>
<name>A0A4R1KQ47_9FLAO</name>
<comment type="similarity">
    <text evidence="2 5">Belongs to the carotenoid/retinoid oxidoreductase family.</text>
</comment>
<evidence type="ECO:0000256" key="5">
    <source>
        <dbReference type="RuleBase" id="RU362075"/>
    </source>
</evidence>
<evidence type="ECO:0000259" key="6">
    <source>
        <dbReference type="Pfam" id="PF01593"/>
    </source>
</evidence>
<feature type="domain" description="Amine oxidase" evidence="6">
    <location>
        <begin position="25"/>
        <end position="499"/>
    </location>
</feature>
<reference evidence="7 8" key="1">
    <citation type="journal article" date="2015" name="Stand. Genomic Sci.">
        <title>Genomic Encyclopedia of Bacterial and Archaeal Type Strains, Phase III: the genomes of soil and plant-associated and newly described type strains.</title>
        <authorList>
            <person name="Whitman W.B."/>
            <person name="Woyke T."/>
            <person name="Klenk H.P."/>
            <person name="Zhou Y."/>
            <person name="Lilburn T.G."/>
            <person name="Beck B.J."/>
            <person name="De Vos P."/>
            <person name="Vandamme P."/>
            <person name="Eisen J.A."/>
            <person name="Garrity G."/>
            <person name="Hugenholtz P."/>
            <person name="Kyrpides N.C."/>
        </authorList>
    </citation>
    <scope>NUCLEOTIDE SEQUENCE [LARGE SCALE GENOMIC DNA]</scope>
    <source>
        <strain evidence="7 8">CECT 8445</strain>
    </source>
</reference>
<accession>A0A4R1KQ47</accession>
<dbReference type="NCBIfam" id="TIGR02734">
    <property type="entry name" value="crtI_fam"/>
    <property type="match status" value="1"/>
</dbReference>
<evidence type="ECO:0000256" key="1">
    <source>
        <dbReference type="ARBA" id="ARBA00004829"/>
    </source>
</evidence>
<dbReference type="InterPro" id="IPR002937">
    <property type="entry name" value="Amino_oxidase"/>
</dbReference>
<dbReference type="SUPFAM" id="SSF51905">
    <property type="entry name" value="FAD/NAD(P)-binding domain"/>
    <property type="match status" value="1"/>
</dbReference>
<dbReference type="GO" id="GO:0016491">
    <property type="term" value="F:oxidoreductase activity"/>
    <property type="evidence" value="ECO:0007669"/>
    <property type="project" value="UniProtKB-KW"/>
</dbReference>
<proteinExistence type="inferred from homology"/>
<evidence type="ECO:0000313" key="7">
    <source>
        <dbReference type="EMBL" id="TCK66637.1"/>
    </source>
</evidence>
<dbReference type="EMBL" id="SMGI01000003">
    <property type="protein sequence ID" value="TCK66637.1"/>
    <property type="molecule type" value="Genomic_DNA"/>
</dbReference>
<dbReference type="Proteomes" id="UP000295714">
    <property type="component" value="Unassembled WGS sequence"/>
</dbReference>
<dbReference type="Pfam" id="PF01593">
    <property type="entry name" value="Amino_oxidase"/>
    <property type="match status" value="1"/>
</dbReference>
<comment type="caution">
    <text evidence="7">The sequence shown here is derived from an EMBL/GenBank/DDBJ whole genome shotgun (WGS) entry which is preliminary data.</text>
</comment>
<keyword evidence="3 5" id="KW-0125">Carotenoid biosynthesis</keyword>
<keyword evidence="4 5" id="KW-0560">Oxidoreductase</keyword>
<dbReference type="Gene3D" id="3.50.50.60">
    <property type="entry name" value="FAD/NAD(P)-binding domain"/>
    <property type="match status" value="2"/>
</dbReference>
<sequence length="503" mass="56897">MRCLVSCIFTKQMKSQSVIIIGAGIAGLATAIRLKAKGFKVSVYEANSYPGGKLTAFSENGYRFDMGPSLFTMPQFVEELFKIANVDVSNYFQYKKKEVVCNYFYEDGTTFSAVADENEFAKNAENTFNIKAEDLETYFKQSKRKYDLTASLFLEKSLHKFSTYFSKDTLKAIFNVGSLDIDTTLDAYNSKMLKDERLVQFFNRFATYNGSSPYQTPGIMSIIPHLEQYFGTYFPKGGMHSITMSLFQLSKDIGVDFHFNTKVERIISEKGKAVGIQISGDKVLSDIVVSNSDIVPTYRKLLKDHKAPEKILNQPRSSSALIFYWGIKKEFTQLDLHNIFFSEDYKTEFDYIFNRKEVHSDPTVYINITSKDEKGDAPDGCENWFTMINVPSNTGQDWDGIIRQARENIIKKVSRLLNEDISKLIEFEAILDPRTIESKTQSYQGALYGASSNNKYAAFLRHPNFKSSIKNLYFCGGSVHPGGGIPLCLLSGKIVSDLIAKTN</sequence>
<keyword evidence="8" id="KW-1185">Reference proteome</keyword>
<dbReference type="InterPro" id="IPR036188">
    <property type="entry name" value="FAD/NAD-bd_sf"/>
</dbReference>